<name>S3CXZ6_OPHP1</name>
<evidence type="ECO:0000313" key="2">
    <source>
        <dbReference type="Proteomes" id="UP000016923"/>
    </source>
</evidence>
<dbReference type="EMBL" id="KE148155">
    <property type="protein sequence ID" value="EPE05735.1"/>
    <property type="molecule type" value="Genomic_DNA"/>
</dbReference>
<protein>
    <submittedName>
        <fullName evidence="1">Uncharacterized protein</fullName>
    </submittedName>
</protein>
<sequence length="161" mass="17333">MAGSGRVYYVSLGKVCTPLELLPTPSRHAELMRKRPCMQCEACLKCTSLTLPSAPTRAGDVAYSALELGVRLLESCDPTLVGFLQLLRLSLRFSASMRADVVIPEPKVTGLFCDGETKVNDQGGTEHSSLVPLLSALTTCGVFVEQRQNGLAPTQRPILTP</sequence>
<proteinExistence type="predicted"/>
<evidence type="ECO:0000313" key="1">
    <source>
        <dbReference type="EMBL" id="EPE05735.1"/>
    </source>
</evidence>
<dbReference type="AlphaFoldDB" id="S3CXZ6"/>
<accession>S3CXZ6</accession>
<keyword evidence="2" id="KW-1185">Reference proteome</keyword>
<dbReference type="Proteomes" id="UP000016923">
    <property type="component" value="Unassembled WGS sequence"/>
</dbReference>
<dbReference type="HOGENOM" id="CLU_1644219_0_0_1"/>
<organism evidence="1 2">
    <name type="scientific">Ophiostoma piceae (strain UAMH 11346)</name>
    <name type="common">Sap stain fungus</name>
    <dbReference type="NCBI Taxonomy" id="1262450"/>
    <lineage>
        <taxon>Eukaryota</taxon>
        <taxon>Fungi</taxon>
        <taxon>Dikarya</taxon>
        <taxon>Ascomycota</taxon>
        <taxon>Pezizomycotina</taxon>
        <taxon>Sordariomycetes</taxon>
        <taxon>Sordariomycetidae</taxon>
        <taxon>Ophiostomatales</taxon>
        <taxon>Ophiostomataceae</taxon>
        <taxon>Ophiostoma</taxon>
    </lineage>
</organism>
<dbReference type="VEuPathDB" id="FungiDB:F503_08266"/>
<reference evidence="1 2" key="1">
    <citation type="journal article" date="2013" name="BMC Genomics">
        <title>The genome and transcriptome of the pine saprophyte Ophiostoma piceae, and a comparison with the bark beetle-associated pine pathogen Grosmannia clavigera.</title>
        <authorList>
            <person name="Haridas S."/>
            <person name="Wang Y."/>
            <person name="Lim L."/>
            <person name="Massoumi Alamouti S."/>
            <person name="Jackman S."/>
            <person name="Docking R."/>
            <person name="Robertson G."/>
            <person name="Birol I."/>
            <person name="Bohlmann J."/>
            <person name="Breuil C."/>
        </authorList>
    </citation>
    <scope>NUCLEOTIDE SEQUENCE [LARGE SCALE GENOMIC DNA]</scope>
    <source>
        <strain evidence="1 2">UAMH 11346</strain>
    </source>
</reference>
<gene>
    <name evidence="1" type="ORF">F503_08266</name>
</gene>